<feature type="transmembrane region" description="Helical" evidence="7">
    <location>
        <begin position="79"/>
        <end position="105"/>
    </location>
</feature>
<reference evidence="10 11" key="1">
    <citation type="submission" date="2014-09" db="EMBL/GenBank/DDBJ databases">
        <title>Draft Genome Sequence of Draconibacterium sp. JN14CK-3.</title>
        <authorList>
            <person name="Dong C."/>
            <person name="Lai Q."/>
            <person name="Shao Z."/>
        </authorList>
    </citation>
    <scope>NUCLEOTIDE SEQUENCE [LARGE SCALE GENOMIC DNA]</scope>
    <source>
        <strain evidence="10 11">JN14CK-3</strain>
    </source>
</reference>
<evidence type="ECO:0000259" key="9">
    <source>
        <dbReference type="PROSITE" id="PS51379"/>
    </source>
</evidence>
<dbReference type="PROSITE" id="PS51379">
    <property type="entry name" value="4FE4S_FER_2"/>
    <property type="match status" value="2"/>
</dbReference>
<dbReference type="AlphaFoldDB" id="A0A0D8JFU4"/>
<organism evidence="10 11">
    <name type="scientific">Draconibacterium sediminis</name>
    <dbReference type="NCBI Taxonomy" id="1544798"/>
    <lineage>
        <taxon>Bacteria</taxon>
        <taxon>Pseudomonadati</taxon>
        <taxon>Bacteroidota</taxon>
        <taxon>Bacteroidia</taxon>
        <taxon>Marinilabiliales</taxon>
        <taxon>Prolixibacteraceae</taxon>
        <taxon>Draconibacterium</taxon>
    </lineage>
</organism>
<feature type="transmembrane region" description="Helical" evidence="7">
    <location>
        <begin position="209"/>
        <end position="226"/>
    </location>
</feature>
<dbReference type="GO" id="GO:0051539">
    <property type="term" value="F:4 iron, 4 sulfur cluster binding"/>
    <property type="evidence" value="ECO:0007669"/>
    <property type="project" value="UniProtKB-KW"/>
</dbReference>
<dbReference type="SUPFAM" id="SSF54862">
    <property type="entry name" value="4Fe-4S ferredoxins"/>
    <property type="match status" value="1"/>
</dbReference>
<feature type="domain" description="4Fe-4S ferredoxin-type" evidence="9">
    <location>
        <begin position="249"/>
        <end position="278"/>
    </location>
</feature>
<feature type="transmembrane region" description="Helical" evidence="7">
    <location>
        <begin position="170"/>
        <end position="189"/>
    </location>
</feature>
<keyword evidence="5" id="KW-0408">Iron</keyword>
<dbReference type="EMBL" id="JRHC01000001">
    <property type="protein sequence ID" value="KJF45451.1"/>
    <property type="molecule type" value="Genomic_DNA"/>
</dbReference>
<dbReference type="GO" id="GO:0046872">
    <property type="term" value="F:metal ion binding"/>
    <property type="evidence" value="ECO:0007669"/>
    <property type="project" value="UniProtKB-KW"/>
</dbReference>
<evidence type="ECO:0000256" key="7">
    <source>
        <dbReference type="SAM" id="Phobius"/>
    </source>
</evidence>
<keyword evidence="7" id="KW-0472">Membrane</keyword>
<feature type="chain" id="PRO_5002331102" description="4Fe-4S ferredoxin-type domain-containing protein" evidence="8">
    <location>
        <begin position="24"/>
        <end position="421"/>
    </location>
</feature>
<dbReference type="PROSITE" id="PS00198">
    <property type="entry name" value="4FE4S_FER_1"/>
    <property type="match status" value="2"/>
</dbReference>
<dbReference type="Proteomes" id="UP000032544">
    <property type="component" value="Unassembled WGS sequence"/>
</dbReference>
<keyword evidence="7" id="KW-1133">Transmembrane helix</keyword>
<keyword evidence="4" id="KW-0249">Electron transport</keyword>
<dbReference type="InterPro" id="IPR051684">
    <property type="entry name" value="Electron_Trans/Redox"/>
</dbReference>
<dbReference type="STRING" id="1544798.LH29_08845"/>
<evidence type="ECO:0000313" key="10">
    <source>
        <dbReference type="EMBL" id="KJF45451.1"/>
    </source>
</evidence>
<feature type="transmembrane region" description="Helical" evidence="7">
    <location>
        <begin position="54"/>
        <end position="72"/>
    </location>
</feature>
<evidence type="ECO:0000313" key="11">
    <source>
        <dbReference type="Proteomes" id="UP000032544"/>
    </source>
</evidence>
<dbReference type="GO" id="GO:0005886">
    <property type="term" value="C:plasma membrane"/>
    <property type="evidence" value="ECO:0007669"/>
    <property type="project" value="TreeGrafter"/>
</dbReference>
<dbReference type="InterPro" id="IPR017896">
    <property type="entry name" value="4Fe4S_Fe-S-bd"/>
</dbReference>
<keyword evidence="2" id="KW-0004">4Fe-4S</keyword>
<comment type="caution">
    <text evidence="10">The sequence shown here is derived from an EMBL/GenBank/DDBJ whole genome shotgun (WGS) entry which is preliminary data.</text>
</comment>
<evidence type="ECO:0000256" key="8">
    <source>
        <dbReference type="SAM" id="SignalP"/>
    </source>
</evidence>
<keyword evidence="8" id="KW-0732">Signal</keyword>
<evidence type="ECO:0000256" key="2">
    <source>
        <dbReference type="ARBA" id="ARBA00022485"/>
    </source>
</evidence>
<evidence type="ECO:0000256" key="5">
    <source>
        <dbReference type="ARBA" id="ARBA00023004"/>
    </source>
</evidence>
<evidence type="ECO:0000256" key="4">
    <source>
        <dbReference type="ARBA" id="ARBA00022982"/>
    </source>
</evidence>
<feature type="signal peptide" evidence="8">
    <location>
        <begin position="1"/>
        <end position="23"/>
    </location>
</feature>
<dbReference type="InterPro" id="IPR017900">
    <property type="entry name" value="4Fe4S_Fe_S_CS"/>
</dbReference>
<name>A0A0D8JFU4_9BACT</name>
<keyword evidence="3" id="KW-0479">Metal-binding</keyword>
<feature type="transmembrane region" description="Helical" evidence="7">
    <location>
        <begin position="369"/>
        <end position="394"/>
    </location>
</feature>
<accession>A0A0D8JFU4</accession>
<feature type="domain" description="4Fe-4S ferredoxin-type" evidence="9">
    <location>
        <begin position="396"/>
        <end position="421"/>
    </location>
</feature>
<gene>
    <name evidence="10" type="ORF">LH29_08845</name>
</gene>
<keyword evidence="6" id="KW-0411">Iron-sulfur</keyword>
<keyword evidence="11" id="KW-1185">Reference proteome</keyword>
<evidence type="ECO:0000256" key="6">
    <source>
        <dbReference type="ARBA" id="ARBA00023014"/>
    </source>
</evidence>
<evidence type="ECO:0000256" key="3">
    <source>
        <dbReference type="ARBA" id="ARBA00022723"/>
    </source>
</evidence>
<sequence length="421" mass="47328">MRHKLKYLLFTFAFFLFTFNLSAQKQRFPKPEFDTGYTQPTPVTPEPRALAMEYFDVLVLLLVLAAATYFALKSRSRQGILWLSVFTLVYFGFYRNGCICSIGAIQNVALTFFDPAYVISLTALLFFVIPLVVTLFFGRTFCAGACPLGAIQDLVVVKPISLPKWLNKTLGLIPYLYLSLAVLFAATGTDFIICRYDPFVGIFRMDAKFLMIVLGVAFLLMGMFVARPYCRFLCPYGVLLSWMSRFSSRHLTITPSKCIQCKLCTHSCPFDAIDFPTNEKEVVKSGLGPKRFITYALVIPLWVALGVFVGAKSHTFLSKANQDVYLAELLIAHPELRNDPDNIDVQTFLASGKPMEQLVSEATAIREKFYIGSMIAGGFMGLVIGMTLLNTVVFRKRQDYEPHKGNCFSCARCVDYCPVEK</sequence>
<keyword evidence="7" id="KW-0812">Transmembrane</keyword>
<dbReference type="PANTHER" id="PTHR30176:SF3">
    <property type="entry name" value="FERREDOXIN-TYPE PROTEIN NAPH"/>
    <property type="match status" value="1"/>
</dbReference>
<evidence type="ECO:0000256" key="1">
    <source>
        <dbReference type="ARBA" id="ARBA00022448"/>
    </source>
</evidence>
<dbReference type="Pfam" id="PF12801">
    <property type="entry name" value="Fer4_5"/>
    <property type="match status" value="2"/>
</dbReference>
<keyword evidence="1" id="KW-0813">Transport</keyword>
<protein>
    <recommendedName>
        <fullName evidence="9">4Fe-4S ferredoxin-type domain-containing protein</fullName>
    </recommendedName>
</protein>
<proteinExistence type="predicted"/>
<dbReference type="Gene3D" id="3.30.70.20">
    <property type="match status" value="1"/>
</dbReference>
<feature type="transmembrane region" description="Helical" evidence="7">
    <location>
        <begin position="292"/>
        <end position="311"/>
    </location>
</feature>
<dbReference type="PANTHER" id="PTHR30176">
    <property type="entry name" value="FERREDOXIN-TYPE PROTEIN NAPH"/>
    <property type="match status" value="1"/>
</dbReference>
<feature type="transmembrane region" description="Helical" evidence="7">
    <location>
        <begin position="117"/>
        <end position="138"/>
    </location>
</feature>